<reference evidence="2" key="1">
    <citation type="journal article" date="2022" name="Mol. Ecol. Resour.">
        <title>The genomes of chicory, endive, great burdock and yacon provide insights into Asteraceae palaeo-polyploidization history and plant inulin production.</title>
        <authorList>
            <person name="Fan W."/>
            <person name="Wang S."/>
            <person name="Wang H."/>
            <person name="Wang A."/>
            <person name="Jiang F."/>
            <person name="Liu H."/>
            <person name="Zhao H."/>
            <person name="Xu D."/>
            <person name="Zhang Y."/>
        </authorList>
    </citation>
    <scope>NUCLEOTIDE SEQUENCE [LARGE SCALE GENOMIC DNA]</scope>
    <source>
        <strain evidence="2">cv. Yunnan</strain>
    </source>
</reference>
<dbReference type="EMBL" id="CM042040">
    <property type="protein sequence ID" value="KAI3717700.1"/>
    <property type="molecule type" value="Genomic_DNA"/>
</dbReference>
<evidence type="ECO:0000313" key="2">
    <source>
        <dbReference type="Proteomes" id="UP001056120"/>
    </source>
</evidence>
<sequence length="509" mass="57101">MLYKCTIHSFQPNFHSFLHISLSHTHSLSLTLVCVCFGARFEAGSMQRSWDEELPDCRYEHKQPSLIKPSSPTPNHMLYLSNLDDQKFLRFSIKYLYLFQKSVPVNLLKHSLSRVLVDYYPLAGRLQSHHEHDDDDDGDGDDDKLQVDCNGEGAVFAEACMDLSAQEFLQVSNKPCKSWRKLLFRVDAPTFVDNPPLVVQVTKLRCGGMILCTAINHCLCDGIGTSQFLHAWAYLTTKPNGSVPIMPFHSRHVFKPRSPSSLLPSVHPAYTKNVGNPTIGDCMSLNQYLQSQPLVPASLTYTACNIVCLKTQCVPSLKCTTFEVLASHTWRSWAKSLDLQPSLEVKLLFSMNIRNNVIPEIPKGYYANGFVLACAKTTVNELVEGNLHHVVKLVQEAKSSVTDNRVSDIIAILEDKNVKTDLTTSLVISQWSRLGLERLDFGEGMPLHMGPLTSDIYCLFLPVVGDPNAIRVLVSLPKSVISKFEYYMNKFLDSNNVVANKNGEKVEFV</sequence>
<reference evidence="1 2" key="2">
    <citation type="journal article" date="2022" name="Mol. Ecol. Resour.">
        <title>The genomes of chicory, endive, great burdock and yacon provide insights into Asteraceae paleo-polyploidization history and plant inulin production.</title>
        <authorList>
            <person name="Fan W."/>
            <person name="Wang S."/>
            <person name="Wang H."/>
            <person name="Wang A."/>
            <person name="Jiang F."/>
            <person name="Liu H."/>
            <person name="Zhao H."/>
            <person name="Xu D."/>
            <person name="Zhang Y."/>
        </authorList>
    </citation>
    <scope>NUCLEOTIDE SEQUENCE [LARGE SCALE GENOMIC DNA]</scope>
    <source>
        <strain evidence="2">cv. Yunnan</strain>
        <tissue evidence="1">Leaves</tissue>
    </source>
</reference>
<dbReference type="Proteomes" id="UP001056120">
    <property type="component" value="Linkage Group LG23"/>
</dbReference>
<proteinExistence type="predicted"/>
<accession>A0ACB9BAK1</accession>
<keyword evidence="2" id="KW-1185">Reference proteome</keyword>
<comment type="caution">
    <text evidence="1">The sequence shown here is derived from an EMBL/GenBank/DDBJ whole genome shotgun (WGS) entry which is preliminary data.</text>
</comment>
<name>A0ACB9BAK1_9ASTR</name>
<protein>
    <submittedName>
        <fullName evidence="1">Uncharacterized protein</fullName>
    </submittedName>
</protein>
<organism evidence="1 2">
    <name type="scientific">Smallanthus sonchifolius</name>
    <dbReference type="NCBI Taxonomy" id="185202"/>
    <lineage>
        <taxon>Eukaryota</taxon>
        <taxon>Viridiplantae</taxon>
        <taxon>Streptophyta</taxon>
        <taxon>Embryophyta</taxon>
        <taxon>Tracheophyta</taxon>
        <taxon>Spermatophyta</taxon>
        <taxon>Magnoliopsida</taxon>
        <taxon>eudicotyledons</taxon>
        <taxon>Gunneridae</taxon>
        <taxon>Pentapetalae</taxon>
        <taxon>asterids</taxon>
        <taxon>campanulids</taxon>
        <taxon>Asterales</taxon>
        <taxon>Asteraceae</taxon>
        <taxon>Asteroideae</taxon>
        <taxon>Heliantheae alliance</taxon>
        <taxon>Millerieae</taxon>
        <taxon>Smallanthus</taxon>
    </lineage>
</organism>
<evidence type="ECO:0000313" key="1">
    <source>
        <dbReference type="EMBL" id="KAI3717700.1"/>
    </source>
</evidence>
<gene>
    <name evidence="1" type="ORF">L1987_69477</name>
</gene>